<sequence>MLTTSTITTSTRITPDFVCNNSVCNCLDSSSFYSTSQNKCLKCRNGWTPFRNICYQVFTTLRSWSNSVGHCNSLNSSLLLAEDDEKFNYFKLISKNLTSISSNQRTWVNAQYTSLNVFQWINGNTINPSFIMSLADKSNVPCCFAYYTIPSSLLGIYSCTQSSNGICEYTE</sequence>
<dbReference type="OrthoDB" id="7357196at2759"/>
<feature type="domain" description="C-type lectin" evidence="4">
    <location>
        <begin position="50"/>
        <end position="168"/>
    </location>
</feature>
<organism evidence="5 6">
    <name type="scientific">Brachionus calyciflorus</name>
    <dbReference type="NCBI Taxonomy" id="104777"/>
    <lineage>
        <taxon>Eukaryota</taxon>
        <taxon>Metazoa</taxon>
        <taxon>Spiralia</taxon>
        <taxon>Gnathifera</taxon>
        <taxon>Rotifera</taxon>
        <taxon>Eurotatoria</taxon>
        <taxon>Monogononta</taxon>
        <taxon>Pseudotrocha</taxon>
        <taxon>Ploima</taxon>
        <taxon>Brachionidae</taxon>
        <taxon>Brachionus</taxon>
    </lineage>
</organism>
<keyword evidence="6" id="KW-1185">Reference proteome</keyword>
<dbReference type="InterPro" id="IPR016187">
    <property type="entry name" value="CTDL_fold"/>
</dbReference>
<dbReference type="EMBL" id="CAJNOC010001626">
    <property type="protein sequence ID" value="CAF0879522.1"/>
    <property type="molecule type" value="Genomic_DNA"/>
</dbReference>
<evidence type="ECO:0000259" key="4">
    <source>
        <dbReference type="PROSITE" id="PS50041"/>
    </source>
</evidence>
<evidence type="ECO:0000313" key="6">
    <source>
        <dbReference type="Proteomes" id="UP000663879"/>
    </source>
</evidence>
<dbReference type="GO" id="GO:0030246">
    <property type="term" value="F:carbohydrate binding"/>
    <property type="evidence" value="ECO:0007669"/>
    <property type="project" value="UniProtKB-KW"/>
</dbReference>
<evidence type="ECO:0000256" key="3">
    <source>
        <dbReference type="ARBA" id="ARBA00023180"/>
    </source>
</evidence>
<keyword evidence="1" id="KW-0430">Lectin</keyword>
<evidence type="ECO:0000256" key="2">
    <source>
        <dbReference type="ARBA" id="ARBA00023157"/>
    </source>
</evidence>
<accession>A0A813Y207</accession>
<dbReference type="Proteomes" id="UP000663879">
    <property type="component" value="Unassembled WGS sequence"/>
</dbReference>
<dbReference type="PANTHER" id="PTHR46490:SF6">
    <property type="entry name" value="ASIALOGLYCOPROTEIN RECEPTOR 1-LIKE-RELATED"/>
    <property type="match status" value="1"/>
</dbReference>
<keyword evidence="3" id="KW-0325">Glycoprotein</keyword>
<dbReference type="Gene3D" id="3.10.100.10">
    <property type="entry name" value="Mannose-Binding Protein A, subunit A"/>
    <property type="match status" value="1"/>
</dbReference>
<protein>
    <recommendedName>
        <fullName evidence="4">C-type lectin domain-containing protein</fullName>
    </recommendedName>
</protein>
<dbReference type="SMART" id="SM00034">
    <property type="entry name" value="CLECT"/>
    <property type="match status" value="1"/>
</dbReference>
<dbReference type="AlphaFoldDB" id="A0A813Y207"/>
<evidence type="ECO:0000313" key="5">
    <source>
        <dbReference type="EMBL" id="CAF0879522.1"/>
    </source>
</evidence>
<comment type="caution">
    <text evidence="5">The sequence shown here is derived from an EMBL/GenBank/DDBJ whole genome shotgun (WGS) entry which is preliminary data.</text>
</comment>
<proteinExistence type="predicted"/>
<dbReference type="SUPFAM" id="SSF56436">
    <property type="entry name" value="C-type lectin-like"/>
    <property type="match status" value="1"/>
</dbReference>
<name>A0A813Y207_9BILA</name>
<keyword evidence="2" id="KW-1015">Disulfide bond</keyword>
<dbReference type="InterPro" id="IPR016186">
    <property type="entry name" value="C-type_lectin-like/link_sf"/>
</dbReference>
<dbReference type="InterPro" id="IPR001304">
    <property type="entry name" value="C-type_lectin-like"/>
</dbReference>
<evidence type="ECO:0000256" key="1">
    <source>
        <dbReference type="ARBA" id="ARBA00022734"/>
    </source>
</evidence>
<dbReference type="InterPro" id="IPR052309">
    <property type="entry name" value="C-type_Lectin_Domain_Fam1"/>
</dbReference>
<reference evidence="5" key="1">
    <citation type="submission" date="2021-02" db="EMBL/GenBank/DDBJ databases">
        <authorList>
            <person name="Nowell W R."/>
        </authorList>
    </citation>
    <scope>NUCLEOTIDE SEQUENCE</scope>
    <source>
        <strain evidence="5">Ploen Becks lab</strain>
    </source>
</reference>
<dbReference type="PROSITE" id="PS50041">
    <property type="entry name" value="C_TYPE_LECTIN_2"/>
    <property type="match status" value="1"/>
</dbReference>
<dbReference type="PANTHER" id="PTHR46490">
    <property type="entry name" value="C-TYPE LECTIN DOMAIN FAMILY 12 MEMBER A-RELATED"/>
    <property type="match status" value="1"/>
</dbReference>
<gene>
    <name evidence="5" type="ORF">OXX778_LOCUS10342</name>
</gene>